<evidence type="ECO:0000256" key="1">
    <source>
        <dbReference type="ARBA" id="ARBA00012771"/>
    </source>
</evidence>
<proteinExistence type="predicted"/>
<dbReference type="InterPro" id="IPR002052">
    <property type="entry name" value="DNA_methylase_N6_adenine_CS"/>
</dbReference>
<accession>A0A8J6PRM5</accession>
<dbReference type="Pfam" id="PF17827">
    <property type="entry name" value="PrmC_N"/>
    <property type="match status" value="1"/>
</dbReference>
<comment type="catalytic activity">
    <reaction evidence="5">
        <text>L-glutaminyl-[peptide chain release factor] + S-adenosyl-L-methionine = N(5)-methyl-L-glutaminyl-[peptide chain release factor] + S-adenosyl-L-homocysteine + H(+)</text>
        <dbReference type="Rhea" id="RHEA:42896"/>
        <dbReference type="Rhea" id="RHEA-COMP:10271"/>
        <dbReference type="Rhea" id="RHEA-COMP:10272"/>
        <dbReference type="ChEBI" id="CHEBI:15378"/>
        <dbReference type="ChEBI" id="CHEBI:30011"/>
        <dbReference type="ChEBI" id="CHEBI:57856"/>
        <dbReference type="ChEBI" id="CHEBI:59789"/>
        <dbReference type="ChEBI" id="CHEBI:61891"/>
        <dbReference type="EC" id="2.1.1.297"/>
    </reaction>
</comment>
<evidence type="ECO:0000256" key="4">
    <source>
        <dbReference type="ARBA" id="ARBA00022691"/>
    </source>
</evidence>
<dbReference type="InterPro" id="IPR029063">
    <property type="entry name" value="SAM-dependent_MTases_sf"/>
</dbReference>
<dbReference type="PANTHER" id="PTHR18895">
    <property type="entry name" value="HEMK METHYLTRANSFERASE"/>
    <property type="match status" value="1"/>
</dbReference>
<organism evidence="8 9">
    <name type="scientific">Taishania pollutisoli</name>
    <dbReference type="NCBI Taxonomy" id="2766479"/>
    <lineage>
        <taxon>Bacteria</taxon>
        <taxon>Pseudomonadati</taxon>
        <taxon>Bacteroidota</taxon>
        <taxon>Flavobacteriia</taxon>
        <taxon>Flavobacteriales</taxon>
        <taxon>Crocinitomicaceae</taxon>
        <taxon>Taishania</taxon>
    </lineage>
</organism>
<evidence type="ECO:0000256" key="2">
    <source>
        <dbReference type="ARBA" id="ARBA00022603"/>
    </source>
</evidence>
<keyword evidence="4" id="KW-0949">S-adenosyl-L-methionine</keyword>
<comment type="caution">
    <text evidence="8">The sequence shown here is derived from an EMBL/GenBank/DDBJ whole genome shotgun (WGS) entry which is preliminary data.</text>
</comment>
<keyword evidence="3 8" id="KW-0808">Transferase</keyword>
<dbReference type="PANTHER" id="PTHR18895:SF74">
    <property type="entry name" value="MTRF1L RELEASE FACTOR GLUTAMINE METHYLTRANSFERASE"/>
    <property type="match status" value="1"/>
</dbReference>
<feature type="domain" description="Methyltransferase small" evidence="6">
    <location>
        <begin position="117"/>
        <end position="209"/>
    </location>
</feature>
<dbReference type="InterPro" id="IPR019874">
    <property type="entry name" value="RF_methyltr_PrmC"/>
</dbReference>
<dbReference type="InterPro" id="IPR050320">
    <property type="entry name" value="N5-glutamine_MTase"/>
</dbReference>
<dbReference type="GO" id="GO:0003676">
    <property type="term" value="F:nucleic acid binding"/>
    <property type="evidence" value="ECO:0007669"/>
    <property type="project" value="InterPro"/>
</dbReference>
<feature type="domain" description="Release factor glutamine methyltransferase N-terminal" evidence="7">
    <location>
        <begin position="33"/>
        <end position="81"/>
    </location>
</feature>
<dbReference type="InterPro" id="IPR040758">
    <property type="entry name" value="PrmC_N"/>
</dbReference>
<dbReference type="InterPro" id="IPR007848">
    <property type="entry name" value="Small_mtfrase_dom"/>
</dbReference>
<dbReference type="Gene3D" id="1.10.8.10">
    <property type="entry name" value="DNA helicase RuvA subunit, C-terminal domain"/>
    <property type="match status" value="1"/>
</dbReference>
<evidence type="ECO:0000259" key="6">
    <source>
        <dbReference type="Pfam" id="PF05175"/>
    </source>
</evidence>
<reference evidence="8" key="1">
    <citation type="submission" date="2020-09" db="EMBL/GenBank/DDBJ databases">
        <title>Taishania pollutisoli gen. nov., sp. nov., Isolated from Tetrabromobisphenol A-Contaminated Soil.</title>
        <authorList>
            <person name="Chen Q."/>
        </authorList>
    </citation>
    <scope>NUCLEOTIDE SEQUENCE</scope>
    <source>
        <strain evidence="8">CZZ-1</strain>
    </source>
</reference>
<dbReference type="SUPFAM" id="SSF53335">
    <property type="entry name" value="S-adenosyl-L-methionine-dependent methyltransferases"/>
    <property type="match status" value="1"/>
</dbReference>
<dbReference type="NCBIfam" id="TIGR00536">
    <property type="entry name" value="hemK_fam"/>
    <property type="match status" value="1"/>
</dbReference>
<dbReference type="Pfam" id="PF05175">
    <property type="entry name" value="MTS"/>
    <property type="match status" value="1"/>
</dbReference>
<sequence length="289" mass="33235">MFVADNSLKSVKHYFNDRLKPVFSDREIRMMFQLCAEKRLHITPADLLLSDQIRMSESDLLFFRSVVKRLLNHEPFQYIHGETEFYGLILKTDARALIPRPETEELVDWIVKSQYADMQKIVDVCSGSGCIALALKQQFPQAAVTGIDVSQAALSLSVENAALNQLDVRFEQWDILSRDPETEENTMDIIVSNPPYVKENEKTGIQEHVLEHEPHIALFVSDDSPLIFYDTITSFASRALKPGGWLYFEINEQYGAEMVELLKKYGFEQVELKQDLQEKDRMVRGQKPA</sequence>
<evidence type="ECO:0000256" key="5">
    <source>
        <dbReference type="ARBA" id="ARBA00048391"/>
    </source>
</evidence>
<dbReference type="GO" id="GO:0032259">
    <property type="term" value="P:methylation"/>
    <property type="evidence" value="ECO:0007669"/>
    <property type="project" value="UniProtKB-KW"/>
</dbReference>
<dbReference type="GO" id="GO:0102559">
    <property type="term" value="F:peptide chain release factor N(5)-glutamine methyltransferase activity"/>
    <property type="evidence" value="ECO:0007669"/>
    <property type="project" value="UniProtKB-EC"/>
</dbReference>
<dbReference type="AlphaFoldDB" id="A0A8J6PRM5"/>
<evidence type="ECO:0000313" key="8">
    <source>
        <dbReference type="EMBL" id="MBC9813398.1"/>
    </source>
</evidence>
<keyword evidence="2 8" id="KW-0489">Methyltransferase</keyword>
<gene>
    <name evidence="8" type="primary">prmC</name>
    <name evidence="8" type="ORF">H9Y05_13045</name>
</gene>
<evidence type="ECO:0000256" key="3">
    <source>
        <dbReference type="ARBA" id="ARBA00022679"/>
    </source>
</evidence>
<evidence type="ECO:0000313" key="9">
    <source>
        <dbReference type="Proteomes" id="UP000652681"/>
    </source>
</evidence>
<dbReference type="InterPro" id="IPR004556">
    <property type="entry name" value="HemK-like"/>
</dbReference>
<keyword evidence="9" id="KW-1185">Reference proteome</keyword>
<dbReference type="NCBIfam" id="TIGR03534">
    <property type="entry name" value="RF_mod_PrmC"/>
    <property type="match status" value="1"/>
</dbReference>
<dbReference type="PROSITE" id="PS00092">
    <property type="entry name" value="N6_MTASE"/>
    <property type="match status" value="1"/>
</dbReference>
<dbReference type="CDD" id="cd02440">
    <property type="entry name" value="AdoMet_MTases"/>
    <property type="match status" value="1"/>
</dbReference>
<dbReference type="Proteomes" id="UP000652681">
    <property type="component" value="Unassembled WGS sequence"/>
</dbReference>
<dbReference type="RefSeq" id="WP_216714542.1">
    <property type="nucleotide sequence ID" value="NZ_JACVEL010000010.1"/>
</dbReference>
<dbReference type="EMBL" id="JACVEL010000010">
    <property type="protein sequence ID" value="MBC9813398.1"/>
    <property type="molecule type" value="Genomic_DNA"/>
</dbReference>
<name>A0A8J6PRM5_9FLAO</name>
<protein>
    <recommendedName>
        <fullName evidence="1">peptide chain release factor N(5)-glutamine methyltransferase</fullName>
        <ecNumber evidence="1">2.1.1.297</ecNumber>
    </recommendedName>
</protein>
<evidence type="ECO:0000259" key="7">
    <source>
        <dbReference type="Pfam" id="PF17827"/>
    </source>
</evidence>
<dbReference type="EC" id="2.1.1.297" evidence="1"/>
<dbReference type="Gene3D" id="3.40.50.150">
    <property type="entry name" value="Vaccinia Virus protein VP39"/>
    <property type="match status" value="1"/>
</dbReference>